<keyword evidence="7" id="KW-0472">Membrane</keyword>
<dbReference type="InterPro" id="IPR000877">
    <property type="entry name" value="Prot_inh_BBI"/>
</dbReference>
<dbReference type="GO" id="GO:0004867">
    <property type="term" value="F:serine-type endopeptidase inhibitor activity"/>
    <property type="evidence" value="ECO:0007669"/>
    <property type="project" value="UniProtKB-KW"/>
</dbReference>
<dbReference type="InterPro" id="IPR035995">
    <property type="entry name" value="Bowman-Birk_prot_inh"/>
</dbReference>
<evidence type="ECO:0000256" key="1">
    <source>
        <dbReference type="ARBA" id="ARBA00008506"/>
    </source>
</evidence>
<keyword evidence="10" id="KW-1185">Reference proteome</keyword>
<proteinExistence type="inferred from homology"/>
<dbReference type="PANTHER" id="PTHR33479:SF22">
    <property type="entry name" value="BOWMAN-BIRK TYPE BRAN TRYPSIN INHIBITOR"/>
    <property type="match status" value="1"/>
</dbReference>
<dbReference type="Gramene" id="TKW39825">
    <property type="protein sequence ID" value="TKW39825"/>
    <property type="gene ID" value="SEVIR_1G205060v2"/>
</dbReference>
<keyword evidence="7" id="KW-1133">Transmembrane helix</keyword>
<evidence type="ECO:0000256" key="4">
    <source>
        <dbReference type="ARBA" id="ARBA00023157"/>
    </source>
</evidence>
<comment type="similarity">
    <text evidence="1 5">Belongs to the Bowman-Birk serine protease inhibitor family.</text>
</comment>
<dbReference type="AlphaFoldDB" id="A0A4U6WCM6"/>
<gene>
    <name evidence="9" type="ORF">SEVIR_1G205060v2</name>
</gene>
<evidence type="ECO:0000256" key="3">
    <source>
        <dbReference type="ARBA" id="ARBA00022900"/>
    </source>
</evidence>
<dbReference type="Pfam" id="PF00228">
    <property type="entry name" value="Bowman-Birk_leg"/>
    <property type="match status" value="1"/>
</dbReference>
<organism evidence="9 10">
    <name type="scientific">Setaria viridis</name>
    <name type="common">Green bristlegrass</name>
    <name type="synonym">Setaria italica subsp. viridis</name>
    <dbReference type="NCBI Taxonomy" id="4556"/>
    <lineage>
        <taxon>Eukaryota</taxon>
        <taxon>Viridiplantae</taxon>
        <taxon>Streptophyta</taxon>
        <taxon>Embryophyta</taxon>
        <taxon>Tracheophyta</taxon>
        <taxon>Spermatophyta</taxon>
        <taxon>Magnoliopsida</taxon>
        <taxon>Liliopsida</taxon>
        <taxon>Poales</taxon>
        <taxon>Poaceae</taxon>
        <taxon>PACMAD clade</taxon>
        <taxon>Panicoideae</taxon>
        <taxon>Panicodae</taxon>
        <taxon>Paniceae</taxon>
        <taxon>Cenchrinae</taxon>
        <taxon>Setaria</taxon>
    </lineage>
</organism>
<dbReference type="CDD" id="cd00023">
    <property type="entry name" value="BBI"/>
    <property type="match status" value="1"/>
</dbReference>
<feature type="compositionally biased region" description="Basic and acidic residues" evidence="6">
    <location>
        <begin position="27"/>
        <end position="36"/>
    </location>
</feature>
<evidence type="ECO:0000313" key="9">
    <source>
        <dbReference type="EMBL" id="TKW39825.1"/>
    </source>
</evidence>
<sequence>MPQACEASLSLFIRPPSSRLTQSRCPQEPKPHDEAARAMGKGKRVAPTLPMLSLVALIMLLVAGLSAAAASGDTGVVIRLPSDAAASGDARAGEATARAMPGDYAERPWKCCDMQVCTLSVVLPSCWCHDRLERCSEACKECSKVRGSDPPRYVCKDMYRGEPAPMCTTHA</sequence>
<dbReference type="Proteomes" id="UP000298652">
    <property type="component" value="Chromosome 1"/>
</dbReference>
<keyword evidence="4" id="KW-1015">Disulfide bond</keyword>
<dbReference type="SUPFAM" id="SSF57247">
    <property type="entry name" value="Bowman-Birk inhibitor, BBI"/>
    <property type="match status" value="1"/>
</dbReference>
<dbReference type="EMBL" id="CM016552">
    <property type="protein sequence ID" value="TKW39825.1"/>
    <property type="molecule type" value="Genomic_DNA"/>
</dbReference>
<dbReference type="SMART" id="SM00269">
    <property type="entry name" value="BowB"/>
    <property type="match status" value="1"/>
</dbReference>
<feature type="transmembrane region" description="Helical" evidence="7">
    <location>
        <begin position="49"/>
        <end position="70"/>
    </location>
</feature>
<evidence type="ECO:0000256" key="7">
    <source>
        <dbReference type="SAM" id="Phobius"/>
    </source>
</evidence>
<protein>
    <recommendedName>
        <fullName evidence="8">Bowman-Birk serine protease inhibitors family domain-containing protein</fullName>
    </recommendedName>
</protein>
<keyword evidence="7" id="KW-0812">Transmembrane</keyword>
<keyword evidence="2 5" id="KW-0646">Protease inhibitor</keyword>
<dbReference type="GO" id="GO:0005576">
    <property type="term" value="C:extracellular region"/>
    <property type="evidence" value="ECO:0007669"/>
    <property type="project" value="InterPro"/>
</dbReference>
<name>A0A4U6WCM6_SETVI</name>
<reference evidence="9" key="1">
    <citation type="submission" date="2019-03" db="EMBL/GenBank/DDBJ databases">
        <title>WGS assembly of Setaria viridis.</title>
        <authorList>
            <person name="Huang P."/>
            <person name="Jenkins J."/>
            <person name="Grimwood J."/>
            <person name="Barry K."/>
            <person name="Healey A."/>
            <person name="Mamidi S."/>
            <person name="Sreedasyam A."/>
            <person name="Shu S."/>
            <person name="Feldman M."/>
            <person name="Wu J."/>
            <person name="Yu Y."/>
            <person name="Chen C."/>
            <person name="Johnson J."/>
            <person name="Rokhsar D."/>
            <person name="Baxter I."/>
            <person name="Schmutz J."/>
            <person name="Brutnell T."/>
            <person name="Kellogg E."/>
        </authorList>
    </citation>
    <scope>NUCLEOTIDE SEQUENCE [LARGE SCALE GENOMIC DNA]</scope>
</reference>
<feature type="region of interest" description="Disordered" evidence="6">
    <location>
        <begin position="18"/>
        <end position="39"/>
    </location>
</feature>
<dbReference type="PANTHER" id="PTHR33479">
    <property type="entry name" value="BOWMAN-BIRK TYPE BRAN TRYPSIN INHIBITOR"/>
    <property type="match status" value="1"/>
</dbReference>
<evidence type="ECO:0000256" key="6">
    <source>
        <dbReference type="SAM" id="MobiDB-lite"/>
    </source>
</evidence>
<evidence type="ECO:0000313" key="10">
    <source>
        <dbReference type="Proteomes" id="UP000298652"/>
    </source>
</evidence>
<accession>A0A4U6WCM6</accession>
<feature type="domain" description="Bowman-Birk serine protease inhibitors family" evidence="8">
    <location>
        <begin position="111"/>
        <end position="167"/>
    </location>
</feature>
<evidence type="ECO:0000256" key="5">
    <source>
        <dbReference type="RuleBase" id="RU003856"/>
    </source>
</evidence>
<evidence type="ECO:0000256" key="2">
    <source>
        <dbReference type="ARBA" id="ARBA00022690"/>
    </source>
</evidence>
<keyword evidence="3 5" id="KW-0722">Serine protease inhibitor</keyword>
<dbReference type="Gene3D" id="2.10.69.10">
    <property type="entry name" value="Cysteine Protease (Bromelain) Inhibitor, subunit H"/>
    <property type="match status" value="1"/>
</dbReference>
<evidence type="ECO:0000259" key="8">
    <source>
        <dbReference type="SMART" id="SM00269"/>
    </source>
</evidence>